<dbReference type="KEGG" id="abm:ABSDF2494"/>
<protein>
    <submittedName>
        <fullName evidence="1">Uncharacterized protein</fullName>
    </submittedName>
</protein>
<evidence type="ECO:0000313" key="2">
    <source>
        <dbReference type="Proteomes" id="UP000001741"/>
    </source>
</evidence>
<evidence type="ECO:0000313" key="1">
    <source>
        <dbReference type="EMBL" id="CAP01804.1"/>
    </source>
</evidence>
<dbReference type="HOGENOM" id="CLU_1830734_0_0_6"/>
<dbReference type="BioCyc" id="ABAU509170:GCL9-2038-MONOMER"/>
<accession>B0VSY6</accession>
<name>B0VSY6_ACIBS</name>
<organism evidence="1 2">
    <name type="scientific">Acinetobacter baumannii (strain SDF)</name>
    <dbReference type="NCBI Taxonomy" id="509170"/>
    <lineage>
        <taxon>Bacteria</taxon>
        <taxon>Pseudomonadati</taxon>
        <taxon>Pseudomonadota</taxon>
        <taxon>Gammaproteobacteria</taxon>
        <taxon>Moraxellales</taxon>
        <taxon>Moraxellaceae</taxon>
        <taxon>Acinetobacter</taxon>
        <taxon>Acinetobacter calcoaceticus/baumannii complex</taxon>
    </lineage>
</organism>
<sequence>MNCKAQLQLWKQNKCLKAVNLMPTRYNTGEYSYDLEYHYGDMSASMELLRARLIELLTPHLSDRYVKWREAYFVWFTKFAGDQGWMFCIGSHEFHIDGALRRYYSGSIDITYNHKDRYFLVGEKKKVKCKACKGFGFIRDDGWGHIDKCETCDSDKGANHA</sequence>
<gene>
    <name evidence="1" type="ordered locus">ABSDF2494</name>
</gene>
<reference evidence="1 2" key="1">
    <citation type="journal article" date="2008" name="PLoS ONE">
        <title>Comparative analysis of Acinetobacters: three genomes for three lifestyles.</title>
        <authorList>
            <person name="Vallenet D."/>
            <person name="Nordmann P."/>
            <person name="Barbe V."/>
            <person name="Poirel L."/>
            <person name="Mangenot S."/>
            <person name="Bataille E."/>
            <person name="Dossat C."/>
            <person name="Gas S."/>
            <person name="Kreimeyer A."/>
            <person name="Lenoble P."/>
            <person name="Oztas S."/>
            <person name="Poulain J."/>
            <person name="Segurens B."/>
            <person name="Robert C."/>
            <person name="Abergel C."/>
            <person name="Claverie J.M."/>
            <person name="Raoult D."/>
            <person name="Medigue C."/>
            <person name="Weissenbach J."/>
            <person name="Cruveiller S."/>
        </authorList>
    </citation>
    <scope>NUCLEOTIDE SEQUENCE [LARGE SCALE GENOMIC DNA]</scope>
    <source>
        <strain evidence="1 2">SDF</strain>
    </source>
</reference>
<proteinExistence type="predicted"/>
<dbReference type="EMBL" id="CU468230">
    <property type="protein sequence ID" value="CAP01804.1"/>
    <property type="molecule type" value="Genomic_DNA"/>
</dbReference>
<dbReference type="AlphaFoldDB" id="B0VSY6"/>
<dbReference type="Proteomes" id="UP000001741">
    <property type="component" value="Chromosome"/>
</dbReference>